<reference evidence="1 2" key="1">
    <citation type="submission" date="2019-02" db="EMBL/GenBank/DDBJ databases">
        <title>Bacterial novel species Emticicia sp. 17J42-9 isolated from soil.</title>
        <authorList>
            <person name="Jung H.-Y."/>
        </authorList>
    </citation>
    <scope>NUCLEOTIDE SEQUENCE [LARGE SCALE GENOMIC DNA]</scope>
    <source>
        <strain evidence="1 2">17J42-9</strain>
    </source>
</reference>
<keyword evidence="2" id="KW-1185">Reference proteome</keyword>
<organism evidence="1 2">
    <name type="scientific">Emticicia agri</name>
    <dbReference type="NCBI Taxonomy" id="2492393"/>
    <lineage>
        <taxon>Bacteria</taxon>
        <taxon>Pseudomonadati</taxon>
        <taxon>Bacteroidota</taxon>
        <taxon>Cytophagia</taxon>
        <taxon>Cytophagales</taxon>
        <taxon>Leadbetterellaceae</taxon>
        <taxon>Emticicia</taxon>
    </lineage>
</organism>
<dbReference type="AlphaFoldDB" id="A0A4Q5LZT8"/>
<sequence>MKTIIYTLTACAILSVTACSKSGTKAFEKGNFYDAVMQSAEKLKKVSDNSKSAAVLPEAYRNARNEFLRDIERARNANQQFRWEAILDYYAKLNNMQNAIDQCTACRRLVSPQSYFREEEEARDNAAAERYALGTDLMRARPGTLPSRESARTAYGHFERIASFAPNYKDVQNRMEEALNAGSYHVVLEQPKINSRLFQYSNEYFQGRIDEFLRTNRRMNKFIRFYSPQEAKSAKLNPDQVVRLEFIDFVVGETNVTNDRVTVESKDSVKTGEATVNGKKVPVYGKVKANLVRSHKAVRSRGILSLEIYDYQTNKVLSREEIPGEFVWVNDWATYNGDERALSQADRTLALRREQLPPAPQQLFIEFTKPIYDQVTSRIKRFYDRY</sequence>
<comment type="caution">
    <text evidence="1">The sequence shown here is derived from an EMBL/GenBank/DDBJ whole genome shotgun (WGS) entry which is preliminary data.</text>
</comment>
<evidence type="ECO:0008006" key="3">
    <source>
        <dbReference type="Google" id="ProtNLM"/>
    </source>
</evidence>
<evidence type="ECO:0000313" key="2">
    <source>
        <dbReference type="Proteomes" id="UP000293162"/>
    </source>
</evidence>
<dbReference type="Proteomes" id="UP000293162">
    <property type="component" value="Unassembled WGS sequence"/>
</dbReference>
<name>A0A4Q5LZT8_9BACT</name>
<proteinExistence type="predicted"/>
<dbReference type="EMBL" id="SEWF01000015">
    <property type="protein sequence ID" value="RYU95372.1"/>
    <property type="molecule type" value="Genomic_DNA"/>
</dbReference>
<dbReference type="RefSeq" id="WP_130021206.1">
    <property type="nucleotide sequence ID" value="NZ_SEWF01000015.1"/>
</dbReference>
<gene>
    <name evidence="1" type="ORF">EWM59_11930</name>
</gene>
<protein>
    <recommendedName>
        <fullName evidence="3">Lipoprotein</fullName>
    </recommendedName>
</protein>
<evidence type="ECO:0000313" key="1">
    <source>
        <dbReference type="EMBL" id="RYU95372.1"/>
    </source>
</evidence>
<accession>A0A4Q5LZT8</accession>
<dbReference type="OrthoDB" id="1489643at2"/>
<dbReference type="PROSITE" id="PS51257">
    <property type="entry name" value="PROKAR_LIPOPROTEIN"/>
    <property type="match status" value="1"/>
</dbReference>